<dbReference type="EMBL" id="CP002117">
    <property type="protein sequence ID" value="ADN36123.1"/>
    <property type="molecule type" value="Genomic_DNA"/>
</dbReference>
<dbReference type="STRING" id="679926.Mpet_1363"/>
<keyword evidence="4 5" id="KW-0472">Membrane</keyword>
<dbReference type="InterPro" id="IPR010920">
    <property type="entry name" value="LSM_dom_sf"/>
</dbReference>
<reference evidence="7 8" key="1">
    <citation type="journal article" date="2010" name="Stand. Genomic Sci.">
        <title>Complete genome sequence of Methanoplanus petrolearius type strain (SEBR 4847).</title>
        <authorList>
            <person name="Brambilla E."/>
            <person name="Djao O.D."/>
            <person name="Daligault H."/>
            <person name="Lapidus A."/>
            <person name="Lucas S."/>
            <person name="Hammon N."/>
            <person name="Nolan M."/>
            <person name="Tice H."/>
            <person name="Cheng J.F."/>
            <person name="Han C."/>
            <person name="Tapia R."/>
            <person name="Goodwin L."/>
            <person name="Pitluck S."/>
            <person name="Liolios K."/>
            <person name="Ivanova N."/>
            <person name="Mavromatis K."/>
            <person name="Mikhailova N."/>
            <person name="Pati A."/>
            <person name="Chen A."/>
            <person name="Palaniappan K."/>
            <person name="Land M."/>
            <person name="Hauser L."/>
            <person name="Chang Y.J."/>
            <person name="Jeffries C.D."/>
            <person name="Rohde M."/>
            <person name="Spring S."/>
            <person name="Sikorski J."/>
            <person name="Goker M."/>
            <person name="Woyke T."/>
            <person name="Bristow J."/>
            <person name="Eisen J.A."/>
            <person name="Markowitz V."/>
            <person name="Hugenholtz P."/>
            <person name="Kyrpides N.C."/>
            <person name="Klenk H.P."/>
        </authorList>
    </citation>
    <scope>NUCLEOTIDE SEQUENCE [LARGE SCALE GENOMIC DNA]</scope>
    <source>
        <strain evidence="8">DSM 11571 / OCM 486 / SEBR 4847</strain>
    </source>
</reference>
<dbReference type="KEGG" id="mpi:Mpet_1363"/>
<proteinExistence type="predicted"/>
<gene>
    <name evidence="7" type="ordered locus">Mpet_1363</name>
</gene>
<comment type="subcellular location">
    <subcellularLocation>
        <location evidence="1">Membrane</location>
    </subcellularLocation>
</comment>
<keyword evidence="3 5" id="KW-1133">Transmembrane helix</keyword>
<evidence type="ECO:0000256" key="2">
    <source>
        <dbReference type="ARBA" id="ARBA00022692"/>
    </source>
</evidence>
<dbReference type="Pfam" id="PF00924">
    <property type="entry name" value="MS_channel_2nd"/>
    <property type="match status" value="1"/>
</dbReference>
<feature type="transmembrane region" description="Helical" evidence="5">
    <location>
        <begin position="12"/>
        <end position="35"/>
    </location>
</feature>
<dbReference type="eggNOG" id="arCOG01569">
    <property type="taxonomic scope" value="Archaea"/>
</dbReference>
<dbReference type="OrthoDB" id="11475at2157"/>
<dbReference type="Gene3D" id="2.30.30.60">
    <property type="match status" value="1"/>
</dbReference>
<accession>E1REV2</accession>
<evidence type="ECO:0000256" key="4">
    <source>
        <dbReference type="ARBA" id="ARBA00023136"/>
    </source>
</evidence>
<keyword evidence="2 5" id="KW-0812">Transmembrane</keyword>
<dbReference type="GO" id="GO:0016020">
    <property type="term" value="C:membrane"/>
    <property type="evidence" value="ECO:0007669"/>
    <property type="project" value="UniProtKB-SubCell"/>
</dbReference>
<evidence type="ECO:0000313" key="7">
    <source>
        <dbReference type="EMBL" id="ADN36123.1"/>
    </source>
</evidence>
<dbReference type="HOGENOM" id="CLU_066007_1_0_2"/>
<dbReference type="InterPro" id="IPR006685">
    <property type="entry name" value="MscS_channel_2nd"/>
</dbReference>
<evidence type="ECO:0000256" key="5">
    <source>
        <dbReference type="SAM" id="Phobius"/>
    </source>
</evidence>
<protein>
    <submittedName>
        <fullName evidence="7">MscS Mechanosensitive ion channel</fullName>
    </submittedName>
</protein>
<dbReference type="GeneID" id="9743832"/>
<feature type="domain" description="Mechanosensitive ion channel MscS" evidence="6">
    <location>
        <begin position="116"/>
        <end position="191"/>
    </location>
</feature>
<evidence type="ECO:0000256" key="1">
    <source>
        <dbReference type="ARBA" id="ARBA00004370"/>
    </source>
</evidence>
<evidence type="ECO:0000256" key="3">
    <source>
        <dbReference type="ARBA" id="ARBA00022989"/>
    </source>
</evidence>
<keyword evidence="8" id="KW-1185">Reference proteome</keyword>
<dbReference type="PANTHER" id="PTHR30566:SF5">
    <property type="entry name" value="MECHANOSENSITIVE ION CHANNEL PROTEIN 1, MITOCHONDRIAL-RELATED"/>
    <property type="match status" value="1"/>
</dbReference>
<evidence type="ECO:0000259" key="6">
    <source>
        <dbReference type="Pfam" id="PF00924"/>
    </source>
</evidence>
<evidence type="ECO:0000313" key="8">
    <source>
        <dbReference type="Proteomes" id="UP000006565"/>
    </source>
</evidence>
<dbReference type="PANTHER" id="PTHR30566">
    <property type="entry name" value="YNAI-RELATED MECHANOSENSITIVE ION CHANNEL"/>
    <property type="match status" value="1"/>
</dbReference>
<feature type="transmembrane region" description="Helical" evidence="5">
    <location>
        <begin position="72"/>
        <end position="93"/>
    </location>
</feature>
<sequence length="300" mass="32928" precursor="true">MRSSALPFSYFIIVALIFASVIAIDLVTSGTISLFTPLLDTLGIILIILVAYTAGVAVLIHRIADDSSRFTAVRIFMTVLLGIGAFLALTAWIDDPKEIALTLGVIVGAVLIALRDFIQNMIGSLMVLVTGIFRIGDRIQIRGVYGLVMDIGVFRTTLMKLDPEAGDHPTGEIVTIPNGIIFKENVTNTTRHLSVVTDEIRITLPFSADLEKARDVLVGAIRKHTMEIEKRARDEISKLSEKKFLHSFDVEPVVNLQMSDNGIVFILKYFTTSKDRAALKTAIIRDVSATIPEIKDTGEN</sequence>
<feature type="transmembrane region" description="Helical" evidence="5">
    <location>
        <begin position="41"/>
        <end position="60"/>
    </location>
</feature>
<dbReference type="SUPFAM" id="SSF50182">
    <property type="entry name" value="Sm-like ribonucleoproteins"/>
    <property type="match status" value="1"/>
</dbReference>
<feature type="transmembrane region" description="Helical" evidence="5">
    <location>
        <begin position="99"/>
        <end position="118"/>
    </location>
</feature>
<name>E1REV2_METP4</name>
<organism evidence="7 8">
    <name type="scientific">Methanolacinia petrolearia (strain DSM 11571 / OCM 486 / SEBR 4847)</name>
    <name type="common">Methanoplanus petrolearius</name>
    <dbReference type="NCBI Taxonomy" id="679926"/>
    <lineage>
        <taxon>Archaea</taxon>
        <taxon>Methanobacteriati</taxon>
        <taxon>Methanobacteriota</taxon>
        <taxon>Stenosarchaea group</taxon>
        <taxon>Methanomicrobia</taxon>
        <taxon>Methanomicrobiales</taxon>
        <taxon>Methanomicrobiaceae</taxon>
        <taxon>Methanolacinia</taxon>
    </lineage>
</organism>
<dbReference type="RefSeq" id="WP_013329300.1">
    <property type="nucleotide sequence ID" value="NC_014507.1"/>
</dbReference>
<dbReference type="GO" id="GO:0055085">
    <property type="term" value="P:transmembrane transport"/>
    <property type="evidence" value="ECO:0007669"/>
    <property type="project" value="InterPro"/>
</dbReference>
<dbReference type="InterPro" id="IPR023408">
    <property type="entry name" value="MscS_beta-dom_sf"/>
</dbReference>
<dbReference type="Proteomes" id="UP000006565">
    <property type="component" value="Chromosome"/>
</dbReference>
<dbReference type="AlphaFoldDB" id="E1REV2"/>